<keyword evidence="11" id="KW-1185">Reference proteome</keyword>
<keyword evidence="4 8" id="KW-0812">Transmembrane</keyword>
<reference evidence="10 11" key="1">
    <citation type="submission" date="2024-06" db="EMBL/GenBank/DDBJ databases">
        <title>Genomic Encyclopedia of Type Strains, Phase IV (KMG-IV): sequencing the most valuable type-strain genomes for metagenomic binning, comparative biology and taxonomic classification.</title>
        <authorList>
            <person name="Goeker M."/>
        </authorList>
    </citation>
    <scope>NUCLEOTIDE SEQUENCE [LARGE SCALE GENOMIC DNA]</scope>
    <source>
        <strain evidence="10 11">DSM 29388</strain>
    </source>
</reference>
<accession>A0ABV2LT53</accession>
<evidence type="ECO:0000256" key="5">
    <source>
        <dbReference type="ARBA" id="ARBA00022985"/>
    </source>
</evidence>
<name>A0ABV2LT53_9FLAO</name>
<dbReference type="RefSeq" id="WP_354508293.1">
    <property type="nucleotide sequence ID" value="NZ_JBEPMO010000006.1"/>
</dbReference>
<keyword evidence="5" id="KW-0448">Lipopolysaccharide biosynthesis</keyword>
<evidence type="ECO:0000313" key="11">
    <source>
        <dbReference type="Proteomes" id="UP001549146"/>
    </source>
</evidence>
<comment type="caution">
    <text evidence="10">The sequence shown here is derived from an EMBL/GenBank/DDBJ whole genome shotgun (WGS) entry which is preliminary data.</text>
</comment>
<dbReference type="SUPFAM" id="SSF53448">
    <property type="entry name" value="Nucleotide-diphospho-sugar transferases"/>
    <property type="match status" value="1"/>
</dbReference>
<evidence type="ECO:0000256" key="4">
    <source>
        <dbReference type="ARBA" id="ARBA00022692"/>
    </source>
</evidence>
<organism evidence="10 11">
    <name type="scientific">Moheibacter stercoris</name>
    <dbReference type="NCBI Taxonomy" id="1628251"/>
    <lineage>
        <taxon>Bacteria</taxon>
        <taxon>Pseudomonadati</taxon>
        <taxon>Bacteroidota</taxon>
        <taxon>Flavobacteriia</taxon>
        <taxon>Flavobacteriales</taxon>
        <taxon>Weeksellaceae</taxon>
        <taxon>Moheibacter</taxon>
    </lineage>
</organism>
<dbReference type="Proteomes" id="UP001549146">
    <property type="component" value="Unassembled WGS sequence"/>
</dbReference>
<dbReference type="InterPro" id="IPR001173">
    <property type="entry name" value="Glyco_trans_2-like"/>
</dbReference>
<feature type="transmembrane region" description="Helical" evidence="8">
    <location>
        <begin position="235"/>
        <end position="256"/>
    </location>
</feature>
<keyword evidence="6 8" id="KW-1133">Transmembrane helix</keyword>
<keyword evidence="7 8" id="KW-0472">Membrane</keyword>
<proteinExistence type="predicted"/>
<dbReference type="Gene3D" id="3.90.550.10">
    <property type="entry name" value="Spore Coat Polysaccharide Biosynthesis Protein SpsA, Chain A"/>
    <property type="match status" value="1"/>
</dbReference>
<keyword evidence="2" id="KW-0328">Glycosyltransferase</keyword>
<keyword evidence="3" id="KW-0808">Transferase</keyword>
<evidence type="ECO:0000256" key="1">
    <source>
        <dbReference type="ARBA" id="ARBA00022475"/>
    </source>
</evidence>
<protein>
    <submittedName>
        <fullName evidence="10">Glycosyltransferase involved in cell wall biosynthesis</fullName>
    </submittedName>
</protein>
<feature type="transmembrane region" description="Helical" evidence="8">
    <location>
        <begin position="276"/>
        <end position="298"/>
    </location>
</feature>
<dbReference type="Pfam" id="PF00535">
    <property type="entry name" value="Glycos_transf_2"/>
    <property type="match status" value="1"/>
</dbReference>
<dbReference type="PANTHER" id="PTHR48090:SF3">
    <property type="entry name" value="UNDECAPRENYL-PHOSPHATE 4-DEOXY-4-FORMAMIDO-L-ARABINOSE TRANSFERASE"/>
    <property type="match status" value="1"/>
</dbReference>
<dbReference type="InterPro" id="IPR029044">
    <property type="entry name" value="Nucleotide-diphossugar_trans"/>
</dbReference>
<dbReference type="CDD" id="cd04187">
    <property type="entry name" value="DPM1_like_bac"/>
    <property type="match status" value="1"/>
</dbReference>
<evidence type="ECO:0000259" key="9">
    <source>
        <dbReference type="Pfam" id="PF00535"/>
    </source>
</evidence>
<dbReference type="EMBL" id="JBEPMO010000006">
    <property type="protein sequence ID" value="MET3731742.1"/>
    <property type="molecule type" value="Genomic_DNA"/>
</dbReference>
<evidence type="ECO:0000256" key="6">
    <source>
        <dbReference type="ARBA" id="ARBA00022989"/>
    </source>
</evidence>
<evidence type="ECO:0000256" key="3">
    <source>
        <dbReference type="ARBA" id="ARBA00022679"/>
    </source>
</evidence>
<gene>
    <name evidence="10" type="ORF">ABID46_001323</name>
</gene>
<evidence type="ECO:0000256" key="7">
    <source>
        <dbReference type="ARBA" id="ARBA00023136"/>
    </source>
</evidence>
<evidence type="ECO:0000256" key="2">
    <source>
        <dbReference type="ARBA" id="ARBA00022676"/>
    </source>
</evidence>
<dbReference type="PANTHER" id="PTHR48090">
    <property type="entry name" value="UNDECAPRENYL-PHOSPHATE 4-DEOXY-4-FORMAMIDO-L-ARABINOSE TRANSFERASE-RELATED"/>
    <property type="match status" value="1"/>
</dbReference>
<sequence>MHLSIVIPLLNEQESLEELFQRINVVCLENGFDFEVIFVDDGSSDDSWQVIEYISSMHPEARGIRFRKNYGKSQALMAAFRETKGDVVITMDADLQDFPEEIPELYHTLKNNHADIVSGWKQKRQDPKLTKNLPSKLFNWAARKNSGLELHDFNCGLKAYRSEVVKELQLHGDMHRYIPVLAKNLGFGRIMEKKVRHQARKYGESKFGKRRFVNGFLDLITLSFISRFGNKPMHLFGAIGTLMFIIGFLAAVYLGFDKLYKVYFLEQKARLITDNPFFYISLVAMVLGTQLFLAGFLGEILIRSNKNKTEFEIKDSVNLHQKIRL</sequence>
<keyword evidence="1" id="KW-1003">Cell membrane</keyword>
<evidence type="ECO:0000313" key="10">
    <source>
        <dbReference type="EMBL" id="MET3731742.1"/>
    </source>
</evidence>
<evidence type="ECO:0000256" key="8">
    <source>
        <dbReference type="SAM" id="Phobius"/>
    </source>
</evidence>
<dbReference type="InterPro" id="IPR050256">
    <property type="entry name" value="Glycosyltransferase_2"/>
</dbReference>
<feature type="domain" description="Glycosyltransferase 2-like" evidence="9">
    <location>
        <begin position="4"/>
        <end position="168"/>
    </location>
</feature>